<accession>A0AAX6HSN0</accession>
<dbReference type="EMBL" id="JANAVB010006795">
    <property type="protein sequence ID" value="KAJ6844076.1"/>
    <property type="molecule type" value="Genomic_DNA"/>
</dbReference>
<gene>
    <name evidence="1" type="ORF">M6B38_217070</name>
    <name evidence="2" type="ORF">M6B38_294780</name>
</gene>
<reference evidence="2" key="2">
    <citation type="submission" date="2023-04" db="EMBL/GenBank/DDBJ databases">
        <authorList>
            <person name="Bruccoleri R.E."/>
            <person name="Oakeley E.J."/>
            <person name="Faust A.-M."/>
            <person name="Dessus-Babus S."/>
            <person name="Altorfer M."/>
            <person name="Burckhardt D."/>
            <person name="Oertli M."/>
            <person name="Naumann U."/>
            <person name="Petersen F."/>
            <person name="Wong J."/>
        </authorList>
    </citation>
    <scope>NUCLEOTIDE SEQUENCE</scope>
    <source>
        <strain evidence="2">GSM-AAB239-AS_SAM_17_03QT</strain>
        <tissue evidence="2">Leaf</tissue>
    </source>
</reference>
<comment type="caution">
    <text evidence="2">The sequence shown here is derived from an EMBL/GenBank/DDBJ whole genome shotgun (WGS) entry which is preliminary data.</text>
</comment>
<evidence type="ECO:0000313" key="1">
    <source>
        <dbReference type="EMBL" id="KAJ6797749.1"/>
    </source>
</evidence>
<organism evidence="2 3">
    <name type="scientific">Iris pallida</name>
    <name type="common">Sweet iris</name>
    <dbReference type="NCBI Taxonomy" id="29817"/>
    <lineage>
        <taxon>Eukaryota</taxon>
        <taxon>Viridiplantae</taxon>
        <taxon>Streptophyta</taxon>
        <taxon>Embryophyta</taxon>
        <taxon>Tracheophyta</taxon>
        <taxon>Spermatophyta</taxon>
        <taxon>Magnoliopsida</taxon>
        <taxon>Liliopsida</taxon>
        <taxon>Asparagales</taxon>
        <taxon>Iridaceae</taxon>
        <taxon>Iridoideae</taxon>
        <taxon>Irideae</taxon>
        <taxon>Iris</taxon>
    </lineage>
</organism>
<name>A0AAX6HSN0_IRIPA</name>
<protein>
    <submittedName>
        <fullName evidence="2">Uncharacterized protein</fullName>
    </submittedName>
</protein>
<keyword evidence="3" id="KW-1185">Reference proteome</keyword>
<dbReference type="AlphaFoldDB" id="A0AAX6HSN0"/>
<evidence type="ECO:0000313" key="3">
    <source>
        <dbReference type="Proteomes" id="UP001140949"/>
    </source>
</evidence>
<proteinExistence type="predicted"/>
<dbReference type="EMBL" id="JANAVB010040761">
    <property type="protein sequence ID" value="KAJ6797749.1"/>
    <property type="molecule type" value="Genomic_DNA"/>
</dbReference>
<evidence type="ECO:0000313" key="2">
    <source>
        <dbReference type="EMBL" id="KAJ6844076.1"/>
    </source>
</evidence>
<dbReference type="Proteomes" id="UP001140949">
    <property type="component" value="Unassembled WGS sequence"/>
</dbReference>
<sequence>MVRAPAFSKPTLILSGGVYLLERSPLRHPQPHFEQLLPPTSHKHLRPAMVTRVRIIHSLLFVSTETKPFQAATMHSPLSLASPARR</sequence>
<reference evidence="2" key="1">
    <citation type="journal article" date="2023" name="GigaByte">
        <title>Genome assembly of the bearded iris, Iris pallida Lam.</title>
        <authorList>
            <person name="Bruccoleri R.E."/>
            <person name="Oakeley E.J."/>
            <person name="Faust A.M.E."/>
            <person name="Altorfer M."/>
            <person name="Dessus-Babus S."/>
            <person name="Burckhardt D."/>
            <person name="Oertli M."/>
            <person name="Naumann U."/>
            <person name="Petersen F."/>
            <person name="Wong J."/>
        </authorList>
    </citation>
    <scope>NUCLEOTIDE SEQUENCE</scope>
    <source>
        <strain evidence="2">GSM-AAB239-AS_SAM_17_03QT</strain>
    </source>
</reference>